<reference evidence="5" key="1">
    <citation type="submission" date="2016-06" db="EMBL/GenBank/DDBJ databases">
        <title>Draft genome of Moraxella osloensis CCUG 67237.</title>
        <authorList>
            <person name="Salva-Serra F."/>
            <person name="Engstrom-Jakobsson H."/>
            <person name="Thorell K."/>
            <person name="Gonzales-Siles L."/>
            <person name="Karlsson R."/>
            <person name="Boulund F."/>
            <person name="Engstrand L."/>
            <person name="Kristiansson E."/>
            <person name="Moore E."/>
        </authorList>
    </citation>
    <scope>NUCLEOTIDE SEQUENCE [LARGE SCALE GENOMIC DNA]</scope>
    <source>
        <strain evidence="5">CCUG 67237</strain>
    </source>
</reference>
<sequence length="268" mass="29823">MPLPNHHPLQSPFVCRYQFPDPMAADPDGEGLIALGGDLAADTLVCAYRQGMFPWFNEGEPIAWWSPDPRCIIYPSDFCASKTLKRRIKNAGWKFSLNLAFAEVINACADTRTYAQASASATWISPAMIEAYTALHAEQVAYSVEIWDDDELIGGLYGLKLGQAFFGESMFHRVTDASKAAFFVLMQLCAHSQFAWVDCQLPNPHLLRLGASIVPRAEFLAGLAQQLALPSIDWSSICGQKLPLNQLLNEDFMTYYLSPTALQLRKPR</sequence>
<dbReference type="Gene3D" id="3.40.630.70">
    <property type="entry name" value="Leucyl/phenylalanyl-tRNA-protein transferase, C-terminal domain"/>
    <property type="match status" value="1"/>
</dbReference>
<accession>A0AA91FG48</accession>
<comment type="catalytic activity">
    <reaction evidence="4">
        <text>N-terminal L-lysyl-[protein] + L-leucyl-tRNA(Leu) = N-terminal L-leucyl-L-lysyl-[protein] + tRNA(Leu) + H(+)</text>
        <dbReference type="Rhea" id="RHEA:12340"/>
        <dbReference type="Rhea" id="RHEA-COMP:9613"/>
        <dbReference type="Rhea" id="RHEA-COMP:9622"/>
        <dbReference type="Rhea" id="RHEA-COMP:12670"/>
        <dbReference type="Rhea" id="RHEA-COMP:12671"/>
        <dbReference type="ChEBI" id="CHEBI:15378"/>
        <dbReference type="ChEBI" id="CHEBI:65249"/>
        <dbReference type="ChEBI" id="CHEBI:78442"/>
        <dbReference type="ChEBI" id="CHEBI:78494"/>
        <dbReference type="ChEBI" id="CHEBI:133043"/>
        <dbReference type="EC" id="2.3.2.6"/>
    </reaction>
</comment>
<keyword evidence="2 4" id="KW-0808">Transferase</keyword>
<protein>
    <recommendedName>
        <fullName evidence="4">Leucyl/phenylalanyl-tRNA--protein transferase</fullName>
        <ecNumber evidence="4">2.3.2.6</ecNumber>
    </recommendedName>
    <alternativeName>
        <fullName evidence="4">L/F-transferase</fullName>
    </alternativeName>
    <alternativeName>
        <fullName evidence="4">Leucyltransferase</fullName>
    </alternativeName>
    <alternativeName>
        <fullName evidence="4">Phenyalanyltransferase</fullName>
    </alternativeName>
</protein>
<evidence type="ECO:0000256" key="3">
    <source>
        <dbReference type="ARBA" id="ARBA00023315"/>
    </source>
</evidence>
<dbReference type="PANTHER" id="PTHR30098">
    <property type="entry name" value="LEUCYL/PHENYLALANYL-TRNA--PROTEIN TRANSFERASE"/>
    <property type="match status" value="1"/>
</dbReference>
<dbReference type="AlphaFoldDB" id="A0AA91FG48"/>
<organism evidence="5">
    <name type="scientific">Faucicola osloensis</name>
    <name type="common">Moraxella osloensis</name>
    <dbReference type="NCBI Taxonomy" id="34062"/>
    <lineage>
        <taxon>Bacteria</taxon>
        <taxon>Pseudomonadati</taxon>
        <taxon>Pseudomonadota</taxon>
        <taxon>Gammaproteobacteria</taxon>
        <taxon>Moraxellales</taxon>
        <taxon>Moraxellaceae</taxon>
        <taxon>Faucicola</taxon>
    </lineage>
</organism>
<evidence type="ECO:0000313" key="5">
    <source>
        <dbReference type="EMBL" id="OBX60748.1"/>
    </source>
</evidence>
<gene>
    <name evidence="4" type="primary">aat</name>
    <name evidence="5" type="ORF">A9299_06045</name>
</gene>
<dbReference type="InterPro" id="IPR004616">
    <property type="entry name" value="Leu/Phe-tRNA_Trfase"/>
</dbReference>
<dbReference type="Gene3D" id="3.30.70.3550">
    <property type="entry name" value="Leucyl/phenylalanyl-tRNA-protein transferase, N-terminal domain"/>
    <property type="match status" value="1"/>
</dbReference>
<dbReference type="NCBIfam" id="TIGR00667">
    <property type="entry name" value="aat"/>
    <property type="match status" value="1"/>
</dbReference>
<dbReference type="SUPFAM" id="SSF55729">
    <property type="entry name" value="Acyl-CoA N-acyltransferases (Nat)"/>
    <property type="match status" value="1"/>
</dbReference>
<comment type="function">
    <text evidence="4">Functions in the N-end rule pathway of protein degradation where it conjugates Leu, Phe and, less efficiently, Met from aminoacyl-tRNAs to the N-termini of proteins containing an N-terminal arginine or lysine.</text>
</comment>
<dbReference type="PANTHER" id="PTHR30098:SF2">
    <property type="entry name" value="LEUCYL_PHENYLALANYL-TRNA--PROTEIN TRANSFERASE"/>
    <property type="match status" value="1"/>
</dbReference>
<comment type="caution">
    <text evidence="5">The sequence shown here is derived from an EMBL/GenBank/DDBJ whole genome shotgun (WGS) entry which is preliminary data.</text>
</comment>
<dbReference type="GO" id="GO:0005737">
    <property type="term" value="C:cytoplasm"/>
    <property type="evidence" value="ECO:0007669"/>
    <property type="project" value="UniProtKB-SubCell"/>
</dbReference>
<dbReference type="EC" id="2.3.2.6" evidence="4"/>
<dbReference type="InterPro" id="IPR016181">
    <property type="entry name" value="Acyl_CoA_acyltransferase"/>
</dbReference>
<dbReference type="Pfam" id="PF03588">
    <property type="entry name" value="Leu_Phe_trans"/>
    <property type="match status" value="1"/>
</dbReference>
<evidence type="ECO:0000256" key="1">
    <source>
        <dbReference type="ARBA" id="ARBA00022490"/>
    </source>
</evidence>
<comment type="subcellular location">
    <subcellularLocation>
        <location evidence="4">Cytoplasm</location>
    </subcellularLocation>
</comment>
<keyword evidence="1 4" id="KW-0963">Cytoplasm</keyword>
<comment type="catalytic activity">
    <reaction evidence="4">
        <text>L-phenylalanyl-tRNA(Phe) + an N-terminal L-alpha-aminoacyl-[protein] = an N-terminal L-phenylalanyl-L-alpha-aminoacyl-[protein] + tRNA(Phe)</text>
        <dbReference type="Rhea" id="RHEA:43632"/>
        <dbReference type="Rhea" id="RHEA-COMP:9668"/>
        <dbReference type="Rhea" id="RHEA-COMP:9699"/>
        <dbReference type="Rhea" id="RHEA-COMP:10636"/>
        <dbReference type="Rhea" id="RHEA-COMP:10637"/>
        <dbReference type="ChEBI" id="CHEBI:78442"/>
        <dbReference type="ChEBI" id="CHEBI:78531"/>
        <dbReference type="ChEBI" id="CHEBI:78597"/>
        <dbReference type="ChEBI" id="CHEBI:83561"/>
        <dbReference type="EC" id="2.3.2.6"/>
    </reaction>
</comment>
<evidence type="ECO:0000256" key="4">
    <source>
        <dbReference type="HAMAP-Rule" id="MF_00688"/>
    </source>
</evidence>
<name>A0AA91FG48_FAUOS</name>
<evidence type="ECO:0000256" key="2">
    <source>
        <dbReference type="ARBA" id="ARBA00022679"/>
    </source>
</evidence>
<dbReference type="GO" id="GO:0030163">
    <property type="term" value="P:protein catabolic process"/>
    <property type="evidence" value="ECO:0007669"/>
    <property type="project" value="UniProtKB-UniRule"/>
</dbReference>
<dbReference type="EMBL" id="LZMT01000058">
    <property type="protein sequence ID" value="OBX60748.1"/>
    <property type="molecule type" value="Genomic_DNA"/>
</dbReference>
<comment type="similarity">
    <text evidence="4">Belongs to the L/F-transferase family.</text>
</comment>
<dbReference type="GO" id="GO:0008914">
    <property type="term" value="F:leucyl-tRNA--protein transferase activity"/>
    <property type="evidence" value="ECO:0007669"/>
    <property type="project" value="UniProtKB-UniRule"/>
</dbReference>
<dbReference type="HAMAP" id="MF_00688">
    <property type="entry name" value="Leu_Phe_trans"/>
    <property type="match status" value="1"/>
</dbReference>
<keyword evidence="3 4" id="KW-0012">Acyltransferase</keyword>
<dbReference type="InterPro" id="IPR042221">
    <property type="entry name" value="Leu/Phe-tRNA_Trfase_N"/>
</dbReference>
<dbReference type="InterPro" id="IPR042203">
    <property type="entry name" value="Leu/Phe-tRNA_Trfase_C"/>
</dbReference>
<comment type="catalytic activity">
    <reaction evidence="4">
        <text>N-terminal L-arginyl-[protein] + L-leucyl-tRNA(Leu) = N-terminal L-leucyl-L-arginyl-[protein] + tRNA(Leu) + H(+)</text>
        <dbReference type="Rhea" id="RHEA:50416"/>
        <dbReference type="Rhea" id="RHEA-COMP:9613"/>
        <dbReference type="Rhea" id="RHEA-COMP:9622"/>
        <dbReference type="Rhea" id="RHEA-COMP:12672"/>
        <dbReference type="Rhea" id="RHEA-COMP:12673"/>
        <dbReference type="ChEBI" id="CHEBI:15378"/>
        <dbReference type="ChEBI" id="CHEBI:64719"/>
        <dbReference type="ChEBI" id="CHEBI:78442"/>
        <dbReference type="ChEBI" id="CHEBI:78494"/>
        <dbReference type="ChEBI" id="CHEBI:133044"/>
        <dbReference type="EC" id="2.3.2.6"/>
    </reaction>
</comment>
<proteinExistence type="inferred from homology"/>